<evidence type="ECO:0000256" key="1">
    <source>
        <dbReference type="SAM" id="MobiDB-lite"/>
    </source>
</evidence>
<sequence>MAKQWSGNTNHLRTNGFTSEAPYATESTYPAAETSPQTVLKPMAERQLAPWEKHDVPKPRGKAPYSPGQTPRTPSKAKAPFATAEEDQEDLEQEKTPPRQIKAPWDRDETVFLGKLVLALQPENGLSKQQNLLLVLLVLMVLLRFIALKEFHTKGSADNQARRATKVGVVVGPICCGVIWAEALCSAEKLPSNWTSLGPLIVPRLTGPFSHSRKYCIDTGRISSVPFLGTFGEGLPQSFRQGLAEVDLTNGT</sequence>
<keyword evidence="4" id="KW-1185">Reference proteome</keyword>
<evidence type="ECO:0000313" key="3">
    <source>
        <dbReference type="EMBL" id="GAQ84051.1"/>
    </source>
</evidence>
<feature type="transmembrane region" description="Helical" evidence="2">
    <location>
        <begin position="131"/>
        <end position="147"/>
    </location>
</feature>
<dbReference type="EMBL" id="DF237123">
    <property type="protein sequence ID" value="GAQ84051.1"/>
    <property type="molecule type" value="Genomic_DNA"/>
</dbReference>
<dbReference type="Proteomes" id="UP000054558">
    <property type="component" value="Unassembled WGS sequence"/>
</dbReference>
<keyword evidence="2" id="KW-0472">Membrane</keyword>
<keyword evidence="2" id="KW-1133">Transmembrane helix</keyword>
<accession>A0A1Y1I4F5</accession>
<feature type="region of interest" description="Disordered" evidence="1">
    <location>
        <begin position="1"/>
        <end position="97"/>
    </location>
</feature>
<gene>
    <name evidence="3" type="ORF">KFL_001740100</name>
</gene>
<reference evidence="3 4" key="1">
    <citation type="journal article" date="2014" name="Nat. Commun.">
        <title>Klebsormidium flaccidum genome reveals primary factors for plant terrestrial adaptation.</title>
        <authorList>
            <person name="Hori K."/>
            <person name="Maruyama F."/>
            <person name="Fujisawa T."/>
            <person name="Togashi T."/>
            <person name="Yamamoto N."/>
            <person name="Seo M."/>
            <person name="Sato S."/>
            <person name="Yamada T."/>
            <person name="Mori H."/>
            <person name="Tajima N."/>
            <person name="Moriyama T."/>
            <person name="Ikeuchi M."/>
            <person name="Watanabe M."/>
            <person name="Wada H."/>
            <person name="Kobayashi K."/>
            <person name="Saito M."/>
            <person name="Masuda T."/>
            <person name="Sasaki-Sekimoto Y."/>
            <person name="Mashiguchi K."/>
            <person name="Awai K."/>
            <person name="Shimojima M."/>
            <person name="Masuda S."/>
            <person name="Iwai M."/>
            <person name="Nobusawa T."/>
            <person name="Narise T."/>
            <person name="Kondo S."/>
            <person name="Saito H."/>
            <person name="Sato R."/>
            <person name="Murakawa M."/>
            <person name="Ihara Y."/>
            <person name="Oshima-Yamada Y."/>
            <person name="Ohtaka K."/>
            <person name="Satoh M."/>
            <person name="Sonobe K."/>
            <person name="Ishii M."/>
            <person name="Ohtani R."/>
            <person name="Kanamori-Sato M."/>
            <person name="Honoki R."/>
            <person name="Miyazaki D."/>
            <person name="Mochizuki H."/>
            <person name="Umetsu J."/>
            <person name="Higashi K."/>
            <person name="Shibata D."/>
            <person name="Kamiya Y."/>
            <person name="Sato N."/>
            <person name="Nakamura Y."/>
            <person name="Tabata S."/>
            <person name="Ida S."/>
            <person name="Kurokawa K."/>
            <person name="Ohta H."/>
        </authorList>
    </citation>
    <scope>NUCLEOTIDE SEQUENCE [LARGE SCALE GENOMIC DNA]</scope>
    <source>
        <strain evidence="3 4">NIES-2285</strain>
    </source>
</reference>
<keyword evidence="2" id="KW-0812">Transmembrane</keyword>
<evidence type="ECO:0000256" key="2">
    <source>
        <dbReference type="SAM" id="Phobius"/>
    </source>
</evidence>
<protein>
    <submittedName>
        <fullName evidence="3">Uncharacterized protein</fullName>
    </submittedName>
</protein>
<name>A0A1Y1I4F5_KLENI</name>
<organism evidence="3 4">
    <name type="scientific">Klebsormidium nitens</name>
    <name type="common">Green alga</name>
    <name type="synonym">Ulothrix nitens</name>
    <dbReference type="NCBI Taxonomy" id="105231"/>
    <lineage>
        <taxon>Eukaryota</taxon>
        <taxon>Viridiplantae</taxon>
        <taxon>Streptophyta</taxon>
        <taxon>Klebsormidiophyceae</taxon>
        <taxon>Klebsormidiales</taxon>
        <taxon>Klebsormidiaceae</taxon>
        <taxon>Klebsormidium</taxon>
    </lineage>
</organism>
<dbReference type="AlphaFoldDB" id="A0A1Y1I4F5"/>
<evidence type="ECO:0000313" key="4">
    <source>
        <dbReference type="Proteomes" id="UP000054558"/>
    </source>
</evidence>
<feature type="compositionally biased region" description="Polar residues" evidence="1">
    <location>
        <begin position="1"/>
        <end position="18"/>
    </location>
</feature>
<proteinExistence type="predicted"/>